<dbReference type="PANTHER" id="PTHR31619:SF5">
    <property type="entry name" value="4-HYDROXY-3-METHYLBUT-2-ENYL DIPHOSPHATE REDUCTASE, CHLOROPLASTIC"/>
    <property type="match status" value="1"/>
</dbReference>
<dbReference type="GO" id="GO:0019288">
    <property type="term" value="P:isopentenyl diphosphate biosynthetic process, methylerythritol 4-phosphate pathway"/>
    <property type="evidence" value="ECO:0007669"/>
    <property type="project" value="InterPro"/>
</dbReference>
<dbReference type="GO" id="GO:0046872">
    <property type="term" value="F:metal ion binding"/>
    <property type="evidence" value="ECO:0007669"/>
    <property type="project" value="UniProtKB-KW"/>
</dbReference>
<evidence type="ECO:0000256" key="8">
    <source>
        <dbReference type="ARBA" id="ARBA00046314"/>
    </source>
</evidence>
<keyword evidence="5" id="KW-0408">Iron</keyword>
<dbReference type="Gene3D" id="3.40.50.11270">
    <property type="match status" value="1"/>
</dbReference>
<dbReference type="EMBL" id="JACGWO010000001">
    <property type="protein sequence ID" value="KAK4437802.1"/>
    <property type="molecule type" value="Genomic_DNA"/>
</dbReference>
<dbReference type="NCBIfam" id="TIGR00216">
    <property type="entry name" value="ispH_lytB"/>
    <property type="match status" value="1"/>
</dbReference>
<dbReference type="PANTHER" id="PTHR31619">
    <property type="entry name" value="4-HYDROXY-3-METHYLBUT-2-ENYL DIPHOSPHATE REDUCTASE, CHLOROPLASTIC"/>
    <property type="match status" value="1"/>
</dbReference>
<evidence type="ECO:0000256" key="7">
    <source>
        <dbReference type="ARBA" id="ARBA00046313"/>
    </source>
</evidence>
<dbReference type="AlphaFoldDB" id="A0AAE1YWZ8"/>
<keyword evidence="12" id="KW-1185">Reference proteome</keyword>
<organism evidence="11 12">
    <name type="scientific">Sesamum alatum</name>
    <dbReference type="NCBI Taxonomy" id="300844"/>
    <lineage>
        <taxon>Eukaryota</taxon>
        <taxon>Viridiplantae</taxon>
        <taxon>Streptophyta</taxon>
        <taxon>Embryophyta</taxon>
        <taxon>Tracheophyta</taxon>
        <taxon>Spermatophyta</taxon>
        <taxon>Magnoliopsida</taxon>
        <taxon>eudicotyledons</taxon>
        <taxon>Gunneridae</taxon>
        <taxon>Pentapetalae</taxon>
        <taxon>asterids</taxon>
        <taxon>lamiids</taxon>
        <taxon>Lamiales</taxon>
        <taxon>Pedaliaceae</taxon>
        <taxon>Sesamum</taxon>
    </lineage>
</organism>
<keyword evidence="2" id="KW-0004">4Fe-4S</keyword>
<dbReference type="Pfam" id="PF02401">
    <property type="entry name" value="LYTB"/>
    <property type="match status" value="1"/>
</dbReference>
<evidence type="ECO:0000256" key="2">
    <source>
        <dbReference type="ARBA" id="ARBA00022485"/>
    </source>
</evidence>
<dbReference type="CDD" id="cd13944">
    <property type="entry name" value="lytB_ispH"/>
    <property type="match status" value="1"/>
</dbReference>
<sequence length="462" mass="51957">MAISLQFCRVFTRSELSVPETGLFRRRTPAAVRCSAGGDAGSLSSGSGKSSEFDAKVFRHNLTRSKNYNRKGFGHKEETLEQMTEEYTSDIIKTLKDNGYEYTWGNVTVKLAEAYGFCWGVERAVQIAYEARKQFPTEKIWLTNEIIHNPTVNERLEEMKVKNIPLDNGKKQFDVVEKADVVVLPAFGAAVDEMLVLSEKNVQIVDTTCPWVSKVWNSVEKHKKGEYTSIIHGKYSHEETVATASFAGKYIIVKNMKEATYVCDYILGGGLDGSSSTKEAFLEKFKFAVSKGFDPDKDLVKVGIANQTTMLKGETEDIGKLVERTMMRKHGVENITNHFISFNTICDATQERQDAMYKLVDQQLDLMLVVGGWNSSNTSHLQEIAEERKIPSYWIDSEKRIGPGNKISYKLMHGELVEKENWLPEGPVTIGITSGASTPDKVVEDVLVKIFDLKREEELQLA</sequence>
<evidence type="ECO:0000256" key="3">
    <source>
        <dbReference type="ARBA" id="ARBA00022723"/>
    </source>
</evidence>
<proteinExistence type="inferred from homology"/>
<dbReference type="Proteomes" id="UP001293254">
    <property type="component" value="Unassembled WGS sequence"/>
</dbReference>
<dbReference type="InterPro" id="IPR003451">
    <property type="entry name" value="LytB/IspH"/>
</dbReference>
<comment type="pathway">
    <text evidence="8">Isoprenoid biosynthesis; dimethylallyl diphosphate biosynthesis; dimethylallyl diphosphate from (2E)-4-hydroxy-3-methylbutenyl diphosphate: step 1/1.</text>
</comment>
<gene>
    <name evidence="11" type="ORF">Salat_0114200</name>
</gene>
<name>A0AAE1YWZ8_9LAMI</name>
<keyword evidence="4" id="KW-0560">Oxidoreductase</keyword>
<evidence type="ECO:0000313" key="12">
    <source>
        <dbReference type="Proteomes" id="UP001293254"/>
    </source>
</evidence>
<reference evidence="11" key="1">
    <citation type="submission" date="2020-06" db="EMBL/GenBank/DDBJ databases">
        <authorList>
            <person name="Li T."/>
            <person name="Hu X."/>
            <person name="Zhang T."/>
            <person name="Song X."/>
            <person name="Zhang H."/>
            <person name="Dai N."/>
            <person name="Sheng W."/>
            <person name="Hou X."/>
            <person name="Wei L."/>
        </authorList>
    </citation>
    <scope>NUCLEOTIDE SEQUENCE</scope>
    <source>
        <strain evidence="11">3651</strain>
        <tissue evidence="11">Leaf</tissue>
    </source>
</reference>
<evidence type="ECO:0000256" key="5">
    <source>
        <dbReference type="ARBA" id="ARBA00023004"/>
    </source>
</evidence>
<evidence type="ECO:0000313" key="11">
    <source>
        <dbReference type="EMBL" id="KAK4437802.1"/>
    </source>
</evidence>
<comment type="pathway">
    <text evidence="7">Isoprenoid biosynthesis; isopentenyl diphosphate biosynthesis via DXP pathway; isopentenyl diphosphate from 1-deoxy-D-xylulose 5-phosphate: step 6/6.</text>
</comment>
<evidence type="ECO:0000256" key="6">
    <source>
        <dbReference type="ARBA" id="ARBA00023014"/>
    </source>
</evidence>
<evidence type="ECO:0000256" key="9">
    <source>
        <dbReference type="ARBA" id="ARBA00046335"/>
    </source>
</evidence>
<comment type="similarity">
    <text evidence="9">Belongs to the IspH family.</text>
</comment>
<evidence type="ECO:0000256" key="10">
    <source>
        <dbReference type="ARBA" id="ARBA00047177"/>
    </source>
</evidence>
<dbReference type="Gene3D" id="3.40.1010.20">
    <property type="entry name" value="4-hydroxy-3-methylbut-2-enyl diphosphate reductase, catalytic domain"/>
    <property type="match status" value="2"/>
</dbReference>
<dbReference type="HAMAP" id="MF_00191">
    <property type="entry name" value="IspH"/>
    <property type="match status" value="1"/>
</dbReference>
<reference evidence="11" key="2">
    <citation type="journal article" date="2024" name="Plant">
        <title>Genomic evolution and insights into agronomic trait innovations of Sesamum species.</title>
        <authorList>
            <person name="Miao H."/>
            <person name="Wang L."/>
            <person name="Qu L."/>
            <person name="Liu H."/>
            <person name="Sun Y."/>
            <person name="Le M."/>
            <person name="Wang Q."/>
            <person name="Wei S."/>
            <person name="Zheng Y."/>
            <person name="Lin W."/>
            <person name="Duan Y."/>
            <person name="Cao H."/>
            <person name="Xiong S."/>
            <person name="Wang X."/>
            <person name="Wei L."/>
            <person name="Li C."/>
            <person name="Ma Q."/>
            <person name="Ju M."/>
            <person name="Zhao R."/>
            <person name="Li G."/>
            <person name="Mu C."/>
            <person name="Tian Q."/>
            <person name="Mei H."/>
            <person name="Zhang T."/>
            <person name="Gao T."/>
            <person name="Zhang H."/>
        </authorList>
    </citation>
    <scope>NUCLEOTIDE SEQUENCE</scope>
    <source>
        <strain evidence="11">3651</strain>
    </source>
</reference>
<keyword evidence="6" id="KW-0411">Iron-sulfur</keyword>
<dbReference type="GO" id="GO:0050992">
    <property type="term" value="P:dimethylallyl diphosphate biosynthetic process"/>
    <property type="evidence" value="ECO:0007669"/>
    <property type="project" value="InterPro"/>
</dbReference>
<comment type="cofactor">
    <cofactor evidence="1">
        <name>[4Fe-4S] cluster</name>
        <dbReference type="ChEBI" id="CHEBI:49883"/>
    </cofactor>
</comment>
<evidence type="ECO:0000256" key="1">
    <source>
        <dbReference type="ARBA" id="ARBA00001966"/>
    </source>
</evidence>
<accession>A0AAE1YWZ8</accession>
<dbReference type="EC" id="1.17.7.4" evidence="10"/>
<dbReference type="NCBIfam" id="NF009911">
    <property type="entry name" value="PRK13371.1"/>
    <property type="match status" value="1"/>
</dbReference>
<keyword evidence="3" id="KW-0479">Metal-binding</keyword>
<protein>
    <recommendedName>
        <fullName evidence="10">4-hydroxy-3-methylbut-2-enyl diphosphate reductase</fullName>
        <ecNumber evidence="10">1.17.7.4</ecNumber>
    </recommendedName>
</protein>
<evidence type="ECO:0000256" key="4">
    <source>
        <dbReference type="ARBA" id="ARBA00023002"/>
    </source>
</evidence>
<comment type="caution">
    <text evidence="11">The sequence shown here is derived from an EMBL/GenBank/DDBJ whole genome shotgun (WGS) entry which is preliminary data.</text>
</comment>
<dbReference type="GO" id="GO:0051745">
    <property type="term" value="F:4-hydroxy-3-methylbut-2-enyl diphosphate reductase activity"/>
    <property type="evidence" value="ECO:0007669"/>
    <property type="project" value="UniProtKB-EC"/>
</dbReference>
<dbReference type="GO" id="GO:0051539">
    <property type="term" value="F:4 iron, 4 sulfur cluster binding"/>
    <property type="evidence" value="ECO:0007669"/>
    <property type="project" value="UniProtKB-KW"/>
</dbReference>